<keyword evidence="1" id="KW-1015">Disulfide bond</keyword>
<keyword evidence="4" id="KW-1185">Reference proteome</keyword>
<evidence type="ECO:0000313" key="4">
    <source>
        <dbReference type="Proteomes" id="UP000694403"/>
    </source>
</evidence>
<proteinExistence type="predicted"/>
<protein>
    <recommendedName>
        <fullName evidence="5">Envelope protein syncytin-Car1</fullName>
    </recommendedName>
</protein>
<reference evidence="3" key="2">
    <citation type="submission" date="2025-09" db="UniProtKB">
        <authorList>
            <consortium name="Ensembl"/>
        </authorList>
    </citation>
    <scope>IDENTIFICATION</scope>
</reference>
<dbReference type="Ensembl" id="ENSCSRT00000013283.1">
    <property type="protein sequence ID" value="ENSCSRP00000012769.1"/>
    <property type="gene ID" value="ENSCSRG00000009652.1"/>
</dbReference>
<evidence type="ECO:0008006" key="5">
    <source>
        <dbReference type="Google" id="ProtNLM"/>
    </source>
</evidence>
<evidence type="ECO:0000313" key="3">
    <source>
        <dbReference type="Ensembl" id="ENSCSRP00000012769.1"/>
    </source>
</evidence>
<dbReference type="Proteomes" id="UP000694403">
    <property type="component" value="Unplaced"/>
</dbReference>
<dbReference type="Pfam" id="PF00429">
    <property type="entry name" value="TLV_coat"/>
    <property type="match status" value="1"/>
</dbReference>
<dbReference type="GO" id="GO:0003676">
    <property type="term" value="F:nucleic acid binding"/>
    <property type="evidence" value="ECO:0007669"/>
    <property type="project" value="InterPro"/>
</dbReference>
<keyword evidence="2" id="KW-1133">Transmembrane helix</keyword>
<name>A0A8C3SC65_CHESE</name>
<sequence length="489" mass="54619">MVAKFCKETRLKWPEVLPVVLWHVRRTPRMPLGLSPFEVLFGRPATVPGTYIPAHTSLLDGDETLARYVARLQLELTDNQFAAQLCQTAPLGLQVMQILVWVACGILPLLSRSVHGWEGNSFLHLTHAIIQGVNQSRCWVCIHTPTFWGQGIPLLGVPIPVNRSLFTHYSLRAQLFDAHFAQSPICNQTWSLTSVLMDGSALCLRRIDHGGGTVFMGDLSPCNETLFIPSPGQRSTELRVGGWPVPRGSGWYWLCNRTAYKVLPAGWYGTCTLGALVPDVTIHRSLPRADIRNLVWRSRRSVPFNPLTERPTGFHSFARWFLPWLGVSELEKAIVNISVALESMANATADALSALQTEVTQLSRTSLQNRLALDYLLANQGGVCALVNSTCCVFVNQHRRVEADIHTLMHQAALFHRISLDDTSTGFHDAWSWLTSWLPDLGTWGRRIVSLILLCCCFYFGLCLLTLFEHVLPPAFGFASRLCDPRLAD</sequence>
<evidence type="ECO:0000256" key="2">
    <source>
        <dbReference type="SAM" id="Phobius"/>
    </source>
</evidence>
<organism evidence="3 4">
    <name type="scientific">Chelydra serpentina</name>
    <name type="common">Snapping turtle</name>
    <name type="synonym">Testudo serpentina</name>
    <dbReference type="NCBI Taxonomy" id="8475"/>
    <lineage>
        <taxon>Eukaryota</taxon>
        <taxon>Metazoa</taxon>
        <taxon>Chordata</taxon>
        <taxon>Craniata</taxon>
        <taxon>Vertebrata</taxon>
        <taxon>Euteleostomi</taxon>
        <taxon>Archelosauria</taxon>
        <taxon>Testudinata</taxon>
        <taxon>Testudines</taxon>
        <taxon>Cryptodira</taxon>
        <taxon>Durocryptodira</taxon>
        <taxon>Americhelydia</taxon>
        <taxon>Chelydroidea</taxon>
        <taxon>Chelydridae</taxon>
        <taxon>Chelydra</taxon>
    </lineage>
</organism>
<dbReference type="AlphaFoldDB" id="A0A8C3SC65"/>
<dbReference type="Gene3D" id="3.30.420.10">
    <property type="entry name" value="Ribonuclease H-like superfamily/Ribonuclease H"/>
    <property type="match status" value="1"/>
</dbReference>
<dbReference type="PANTHER" id="PTHR10424">
    <property type="entry name" value="VIRAL ENVELOPE PROTEIN"/>
    <property type="match status" value="1"/>
</dbReference>
<feature type="transmembrane region" description="Helical" evidence="2">
    <location>
        <begin position="448"/>
        <end position="468"/>
    </location>
</feature>
<keyword evidence="2" id="KW-0472">Membrane</keyword>
<dbReference type="Gene3D" id="1.10.287.210">
    <property type="match status" value="1"/>
</dbReference>
<dbReference type="InterPro" id="IPR036397">
    <property type="entry name" value="RNaseH_sf"/>
</dbReference>
<reference evidence="3" key="1">
    <citation type="submission" date="2025-08" db="UniProtKB">
        <authorList>
            <consortium name="Ensembl"/>
        </authorList>
    </citation>
    <scope>IDENTIFICATION</scope>
</reference>
<evidence type="ECO:0000256" key="1">
    <source>
        <dbReference type="ARBA" id="ARBA00023157"/>
    </source>
</evidence>
<accession>A0A8C3SC65</accession>
<keyword evidence="2" id="KW-0812">Transmembrane</keyword>
<dbReference type="SUPFAM" id="SSF58069">
    <property type="entry name" value="Virus ectodomain"/>
    <property type="match status" value="1"/>
</dbReference>
<dbReference type="PANTHER" id="PTHR10424:SF73">
    <property type="entry name" value="ENDOGENOUS RETROVIRUS GROUP FC1 ENV POLYPROTEIN-RELATED"/>
    <property type="match status" value="1"/>
</dbReference>
<dbReference type="InterPro" id="IPR018154">
    <property type="entry name" value="TLV/ENV_coat_polyprotein"/>
</dbReference>